<feature type="binding site" evidence="15">
    <location>
        <position position="153"/>
    </location>
    <ligand>
        <name>DNA</name>
        <dbReference type="ChEBI" id="CHEBI:16991"/>
    </ligand>
</feature>
<dbReference type="InterPro" id="IPR020629">
    <property type="entry name" value="FPG_Glyclase"/>
</dbReference>
<dbReference type="GO" id="GO:0006284">
    <property type="term" value="P:base-excision repair"/>
    <property type="evidence" value="ECO:0007669"/>
    <property type="project" value="InterPro"/>
</dbReference>
<feature type="domain" description="FPG-type" evidence="16">
    <location>
        <begin position="238"/>
        <end position="277"/>
    </location>
</feature>
<evidence type="ECO:0000313" key="19">
    <source>
        <dbReference type="Proteomes" id="UP000189055"/>
    </source>
</evidence>
<sequence length="279" mass="30880">MPELPEVETVMRGMQIALQGHEISDVILRRPDLRWQIPAAFRASVAEQTITSFRRRGKYILMRLSNNLSVVLHLGMSGRILLDSPEAPALHEHVTFITADGRRCGFVDPRRFGMLDLVPTGQEEQYKFLVSMGPEPLDASFTATVLHAALKDRKSPIKTALLDQKIVSGLGNIYVCEALYRTGIHPQTPACTLTLPETKRLVRAIKDVLNEAIAAGGSSLKDYVRPEGGLGYFQHAWRVYGRKGQPCPDCPGLPDCAGVEQITQAGRSSFFCPLRQKLS</sequence>
<dbReference type="Pfam" id="PF01149">
    <property type="entry name" value="Fapy_DNA_glyco"/>
    <property type="match status" value="1"/>
</dbReference>
<evidence type="ECO:0000313" key="18">
    <source>
        <dbReference type="EMBL" id="AQT03982.1"/>
    </source>
</evidence>
<dbReference type="EC" id="4.2.99.18" evidence="15"/>
<dbReference type="EC" id="3.2.2.23" evidence="15"/>
<dbReference type="GO" id="GO:0140078">
    <property type="term" value="F:class I DNA-(apurinic or apyrimidinic site) endonuclease activity"/>
    <property type="evidence" value="ECO:0007669"/>
    <property type="project" value="UniProtKB-EC"/>
</dbReference>
<comment type="similarity">
    <text evidence="2 15">Belongs to the FPG family.</text>
</comment>
<gene>
    <name evidence="15" type="primary">mutM</name>
    <name evidence="15" type="synonym">fpg</name>
    <name evidence="18" type="ORF">A0U91_01955</name>
</gene>
<proteinExistence type="inferred from homology"/>
<evidence type="ECO:0000256" key="2">
    <source>
        <dbReference type="ARBA" id="ARBA00009409"/>
    </source>
</evidence>
<dbReference type="Proteomes" id="UP000189055">
    <property type="component" value="Chromosome"/>
</dbReference>
<evidence type="ECO:0000259" key="17">
    <source>
        <dbReference type="PROSITE" id="PS51068"/>
    </source>
</evidence>
<dbReference type="InterPro" id="IPR000214">
    <property type="entry name" value="Znf_DNA_glyclase/AP_lyase"/>
</dbReference>
<comment type="catalytic activity">
    <reaction evidence="1 15">
        <text>Hydrolysis of DNA containing ring-opened 7-methylguanine residues, releasing 2,6-diamino-4-hydroxy-5-(N-methyl)formamidopyrimidine.</text>
        <dbReference type="EC" id="3.2.2.23"/>
    </reaction>
</comment>
<keyword evidence="11 15" id="KW-0456">Lyase</keyword>
<dbReference type="AlphaFoldDB" id="A0A1U9LC52"/>
<evidence type="ECO:0000256" key="15">
    <source>
        <dbReference type="HAMAP-Rule" id="MF_00103"/>
    </source>
</evidence>
<dbReference type="SUPFAM" id="SSF46946">
    <property type="entry name" value="S13-like H2TH domain"/>
    <property type="match status" value="1"/>
</dbReference>
<dbReference type="SUPFAM" id="SSF81624">
    <property type="entry name" value="N-terminal domain of MutM-like DNA repair proteins"/>
    <property type="match status" value="1"/>
</dbReference>
<dbReference type="InterPro" id="IPR010979">
    <property type="entry name" value="Ribosomal_uS13-like_H2TH"/>
</dbReference>
<dbReference type="SUPFAM" id="SSF57716">
    <property type="entry name" value="Glucocorticoid receptor-like (DNA-binding domain)"/>
    <property type="match status" value="1"/>
</dbReference>
<reference evidence="18 19" key="1">
    <citation type="submission" date="2016-03" db="EMBL/GenBank/DDBJ databases">
        <title>Acetic acid bacteria sequencing.</title>
        <authorList>
            <person name="Brandt J."/>
            <person name="Jakob F."/>
            <person name="Vogel R.F."/>
        </authorList>
    </citation>
    <scope>NUCLEOTIDE SEQUENCE [LARGE SCALE GENOMIC DNA]</scope>
    <source>
        <strain evidence="18 19">TMW2.1084</strain>
    </source>
</reference>
<keyword evidence="4 15" id="KW-0479">Metal-binding</keyword>
<organism evidence="18 19">
    <name type="scientific">Acetobacter persici</name>
    <dbReference type="NCBI Taxonomy" id="1076596"/>
    <lineage>
        <taxon>Bacteria</taxon>
        <taxon>Pseudomonadati</taxon>
        <taxon>Pseudomonadota</taxon>
        <taxon>Alphaproteobacteria</taxon>
        <taxon>Acetobacterales</taxon>
        <taxon>Acetobacteraceae</taxon>
        <taxon>Acetobacter</taxon>
    </lineage>
</organism>
<dbReference type="KEGG" id="aper:A0U91_01955"/>
<keyword evidence="6 15" id="KW-0863">Zinc-finger</keyword>
<dbReference type="PROSITE" id="PS51068">
    <property type="entry name" value="FPG_CAT"/>
    <property type="match status" value="1"/>
</dbReference>
<dbReference type="PANTHER" id="PTHR22993:SF9">
    <property type="entry name" value="FORMAMIDOPYRIMIDINE-DNA GLYCOSYLASE"/>
    <property type="match status" value="1"/>
</dbReference>
<dbReference type="HAMAP" id="MF_00103">
    <property type="entry name" value="Fapy_DNA_glycosyl"/>
    <property type="match status" value="1"/>
</dbReference>
<feature type="active site" description="Proton donor; for delta-elimination activity" evidence="15">
    <location>
        <position position="267"/>
    </location>
</feature>
<keyword evidence="12 15" id="KW-0511">Multifunctional enzyme</keyword>
<dbReference type="GO" id="GO:0034039">
    <property type="term" value="F:8-oxo-7,8-dihydroguanine DNA N-glycosylase activity"/>
    <property type="evidence" value="ECO:0007669"/>
    <property type="project" value="TreeGrafter"/>
</dbReference>
<evidence type="ECO:0000256" key="14">
    <source>
        <dbReference type="ARBA" id="ARBA00044632"/>
    </source>
</evidence>
<dbReference type="InterPro" id="IPR035937">
    <property type="entry name" value="FPG_N"/>
</dbReference>
<keyword evidence="9 15" id="KW-0238">DNA-binding</keyword>
<dbReference type="InterPro" id="IPR012319">
    <property type="entry name" value="FPG_cat"/>
</dbReference>
<keyword evidence="5 15" id="KW-0227">DNA damage</keyword>
<dbReference type="GO" id="GO:0008270">
    <property type="term" value="F:zinc ion binding"/>
    <property type="evidence" value="ECO:0007669"/>
    <property type="project" value="UniProtKB-UniRule"/>
</dbReference>
<comment type="catalytic activity">
    <reaction evidence="14 15">
        <text>2'-deoxyribonucleotide-(2'-deoxyribose 5'-phosphate)-2'-deoxyribonucleotide-DNA = a 3'-end 2'-deoxyribonucleotide-(2,3-dehydro-2,3-deoxyribose 5'-phosphate)-DNA + a 5'-end 5'-phospho-2'-deoxyribonucleoside-DNA + H(+)</text>
        <dbReference type="Rhea" id="RHEA:66592"/>
        <dbReference type="Rhea" id="RHEA-COMP:13180"/>
        <dbReference type="Rhea" id="RHEA-COMP:16897"/>
        <dbReference type="Rhea" id="RHEA-COMP:17067"/>
        <dbReference type="ChEBI" id="CHEBI:15378"/>
        <dbReference type="ChEBI" id="CHEBI:136412"/>
        <dbReference type="ChEBI" id="CHEBI:157695"/>
        <dbReference type="ChEBI" id="CHEBI:167181"/>
        <dbReference type="EC" id="4.2.99.18"/>
    </reaction>
</comment>
<evidence type="ECO:0000256" key="5">
    <source>
        <dbReference type="ARBA" id="ARBA00022763"/>
    </source>
</evidence>
<dbReference type="EMBL" id="CP014687">
    <property type="protein sequence ID" value="AQT03982.1"/>
    <property type="molecule type" value="Genomic_DNA"/>
</dbReference>
<dbReference type="PROSITE" id="PS51066">
    <property type="entry name" value="ZF_FPG_2"/>
    <property type="match status" value="1"/>
</dbReference>
<dbReference type="RefSeq" id="WP_077929926.1">
    <property type="nucleotide sequence ID" value="NZ_CP014687.1"/>
</dbReference>
<accession>A0A1U9LC52</accession>
<evidence type="ECO:0000256" key="13">
    <source>
        <dbReference type="ARBA" id="ARBA00023295"/>
    </source>
</evidence>
<feature type="active site" description="Proton donor; for beta-elimination activity" evidence="15">
    <location>
        <position position="58"/>
    </location>
</feature>
<dbReference type="PANTHER" id="PTHR22993">
    <property type="entry name" value="FORMAMIDOPYRIMIDINE-DNA GLYCOSYLASE"/>
    <property type="match status" value="1"/>
</dbReference>
<feature type="binding site" evidence="15">
    <location>
        <position position="91"/>
    </location>
    <ligand>
        <name>DNA</name>
        <dbReference type="ChEBI" id="CHEBI:16991"/>
    </ligand>
</feature>
<evidence type="ECO:0000256" key="11">
    <source>
        <dbReference type="ARBA" id="ARBA00023239"/>
    </source>
</evidence>
<dbReference type="SMART" id="SM01232">
    <property type="entry name" value="H2TH"/>
    <property type="match status" value="1"/>
</dbReference>
<keyword evidence="10 15" id="KW-0234">DNA repair</keyword>
<protein>
    <recommendedName>
        <fullName evidence="15">Formamidopyrimidine-DNA glycosylase</fullName>
        <shortName evidence="15">Fapy-DNA glycosylase</shortName>
        <ecNumber evidence="15">3.2.2.23</ecNumber>
    </recommendedName>
    <alternativeName>
        <fullName evidence="15">DNA-(apurinic or apyrimidinic site) lyase MutM</fullName>
        <shortName evidence="15">AP lyase MutM</shortName>
        <ecNumber evidence="15">4.2.99.18</ecNumber>
    </alternativeName>
</protein>
<evidence type="ECO:0000256" key="6">
    <source>
        <dbReference type="ARBA" id="ARBA00022771"/>
    </source>
</evidence>
<keyword evidence="13 15" id="KW-0326">Glycosidase</keyword>
<evidence type="ECO:0000256" key="3">
    <source>
        <dbReference type="ARBA" id="ARBA00011245"/>
    </source>
</evidence>
<dbReference type="STRING" id="1076596.A0U91_01955"/>
<evidence type="ECO:0000259" key="16">
    <source>
        <dbReference type="PROSITE" id="PS51066"/>
    </source>
</evidence>
<comment type="subunit">
    <text evidence="3 15">Monomer.</text>
</comment>
<dbReference type="InterPro" id="IPR015886">
    <property type="entry name" value="H2TH_FPG"/>
</dbReference>
<keyword evidence="8 15" id="KW-0862">Zinc</keyword>
<comment type="function">
    <text evidence="15">Involved in base excision repair of DNA damaged by oxidation or by mutagenic agents. Acts as DNA glycosylase that recognizes and removes damaged bases. Has a preference for oxidized purines, such as 7,8-dihydro-8-oxoguanine (8-oxoG). Has AP (apurinic/apyrimidinic) lyase activity and introduces nicks in the DNA strand. Cleaves the DNA backbone by beta-delta elimination to generate a single-strand break at the site of the removed base with both 3'- and 5'-phosphates.</text>
</comment>
<evidence type="ECO:0000256" key="8">
    <source>
        <dbReference type="ARBA" id="ARBA00022833"/>
    </source>
</evidence>
<dbReference type="CDD" id="cd08966">
    <property type="entry name" value="EcFpg-like_N"/>
    <property type="match status" value="1"/>
</dbReference>
<dbReference type="Gene3D" id="1.10.8.50">
    <property type="match status" value="1"/>
</dbReference>
<keyword evidence="7 15" id="KW-0378">Hydrolase</keyword>
<feature type="active site" description="Schiff-base intermediate with DNA" evidence="15">
    <location>
        <position position="2"/>
    </location>
</feature>
<evidence type="ECO:0000256" key="1">
    <source>
        <dbReference type="ARBA" id="ARBA00001668"/>
    </source>
</evidence>
<evidence type="ECO:0000256" key="10">
    <source>
        <dbReference type="ARBA" id="ARBA00023204"/>
    </source>
</evidence>
<dbReference type="NCBIfam" id="TIGR00577">
    <property type="entry name" value="fpg"/>
    <property type="match status" value="1"/>
</dbReference>
<feature type="active site" description="Proton donor" evidence="15">
    <location>
        <position position="3"/>
    </location>
</feature>
<name>A0A1U9LC52_9PROT</name>
<dbReference type="Gene3D" id="3.20.190.10">
    <property type="entry name" value="MutM-like, N-terminal"/>
    <property type="match status" value="1"/>
</dbReference>
<feature type="domain" description="Formamidopyrimidine-DNA glycosylase catalytic" evidence="17">
    <location>
        <begin position="2"/>
        <end position="113"/>
    </location>
</feature>
<evidence type="ECO:0000256" key="4">
    <source>
        <dbReference type="ARBA" id="ARBA00022723"/>
    </source>
</evidence>
<evidence type="ECO:0000256" key="9">
    <source>
        <dbReference type="ARBA" id="ARBA00023125"/>
    </source>
</evidence>
<dbReference type="NCBIfam" id="NF002211">
    <property type="entry name" value="PRK01103.1"/>
    <property type="match status" value="1"/>
</dbReference>
<dbReference type="Pfam" id="PF06831">
    <property type="entry name" value="H2TH"/>
    <property type="match status" value="1"/>
</dbReference>
<dbReference type="GO" id="GO:0003684">
    <property type="term" value="F:damaged DNA binding"/>
    <property type="evidence" value="ECO:0007669"/>
    <property type="project" value="InterPro"/>
</dbReference>
<comment type="cofactor">
    <cofactor evidence="15">
        <name>Zn(2+)</name>
        <dbReference type="ChEBI" id="CHEBI:29105"/>
    </cofactor>
    <text evidence="15">Binds 1 zinc ion per subunit.</text>
</comment>
<evidence type="ECO:0000256" key="7">
    <source>
        <dbReference type="ARBA" id="ARBA00022801"/>
    </source>
</evidence>
<feature type="binding site" evidence="15">
    <location>
        <position position="110"/>
    </location>
    <ligand>
        <name>DNA</name>
        <dbReference type="ChEBI" id="CHEBI:16991"/>
    </ligand>
</feature>
<dbReference type="FunFam" id="1.10.8.50:FF:000003">
    <property type="entry name" value="Formamidopyrimidine-DNA glycosylase"/>
    <property type="match status" value="1"/>
</dbReference>
<dbReference type="SMART" id="SM00898">
    <property type="entry name" value="Fapy_DNA_glyco"/>
    <property type="match status" value="1"/>
</dbReference>
<evidence type="ECO:0000256" key="12">
    <source>
        <dbReference type="ARBA" id="ARBA00023268"/>
    </source>
</evidence>